<dbReference type="InterPro" id="IPR011042">
    <property type="entry name" value="6-blade_b-propeller_TolB-like"/>
</dbReference>
<sequence length="334" mass="37845">MNPFRHFVVICVRYHLSHIHRVIQILLQWTLYQLTWSKDREDNTRIQYGMEINIQKIFGVKRGSNGASPWITSVVCLPDDRIILADSGNPRILLYDQEGNLLNEISLHGKPRDMVLLDDNQLVMTFPNLLMIQFLHLEELKVTKTAHIGYECFGITRVADKLIVTCGTHLATLDVEGNLLGTTPTRNRSARYICSDDRHNIYFTGWEFDAIHCISSSGAYSIIPADSSLKYCRALVVHDDSLLVVGRWSHNICRFTLDGEQREAIVTKADGLDVPIALALSANKPNTFLITNNNGRSVVICEMVDPSDKEEKGTIDEMCEEQAEKKEEDIKNSL</sequence>
<evidence type="ECO:0008006" key="2">
    <source>
        <dbReference type="Google" id="ProtNLM"/>
    </source>
</evidence>
<protein>
    <recommendedName>
        <fullName evidence="2">Tripartite motif-containing protein 2</fullName>
    </recommendedName>
</protein>
<proteinExistence type="predicted"/>
<organism evidence="1">
    <name type="scientific">Magallana gigas</name>
    <name type="common">Pacific oyster</name>
    <name type="synonym">Crassostrea gigas</name>
    <dbReference type="NCBI Taxonomy" id="29159"/>
    <lineage>
        <taxon>Eukaryota</taxon>
        <taxon>Metazoa</taxon>
        <taxon>Spiralia</taxon>
        <taxon>Lophotrochozoa</taxon>
        <taxon>Mollusca</taxon>
        <taxon>Bivalvia</taxon>
        <taxon>Autobranchia</taxon>
        <taxon>Pteriomorphia</taxon>
        <taxon>Ostreida</taxon>
        <taxon>Ostreoidea</taxon>
        <taxon>Ostreidae</taxon>
        <taxon>Magallana</taxon>
    </lineage>
</organism>
<dbReference type="HOGENOM" id="CLU_832233_0_0_1"/>
<name>K1QES5_MAGGI</name>
<dbReference type="InParanoid" id="K1QES5"/>
<dbReference type="Gene3D" id="2.120.10.30">
    <property type="entry name" value="TolB, C-terminal domain"/>
    <property type="match status" value="2"/>
</dbReference>
<dbReference type="EMBL" id="JH817161">
    <property type="protein sequence ID" value="EKC35417.1"/>
    <property type="molecule type" value="Genomic_DNA"/>
</dbReference>
<gene>
    <name evidence="1" type="ORF">CGI_10022546</name>
</gene>
<reference evidence="1" key="1">
    <citation type="journal article" date="2012" name="Nature">
        <title>The oyster genome reveals stress adaptation and complexity of shell formation.</title>
        <authorList>
            <person name="Zhang G."/>
            <person name="Fang X."/>
            <person name="Guo X."/>
            <person name="Li L."/>
            <person name="Luo R."/>
            <person name="Xu F."/>
            <person name="Yang P."/>
            <person name="Zhang L."/>
            <person name="Wang X."/>
            <person name="Qi H."/>
            <person name="Xiong Z."/>
            <person name="Que H."/>
            <person name="Xie Y."/>
            <person name="Holland P.W."/>
            <person name="Paps J."/>
            <person name="Zhu Y."/>
            <person name="Wu F."/>
            <person name="Chen Y."/>
            <person name="Wang J."/>
            <person name="Peng C."/>
            <person name="Meng J."/>
            <person name="Yang L."/>
            <person name="Liu J."/>
            <person name="Wen B."/>
            <person name="Zhang N."/>
            <person name="Huang Z."/>
            <person name="Zhu Q."/>
            <person name="Feng Y."/>
            <person name="Mount A."/>
            <person name="Hedgecock D."/>
            <person name="Xu Z."/>
            <person name="Liu Y."/>
            <person name="Domazet-Loso T."/>
            <person name="Du Y."/>
            <person name="Sun X."/>
            <person name="Zhang S."/>
            <person name="Liu B."/>
            <person name="Cheng P."/>
            <person name="Jiang X."/>
            <person name="Li J."/>
            <person name="Fan D."/>
            <person name="Wang W."/>
            <person name="Fu W."/>
            <person name="Wang T."/>
            <person name="Wang B."/>
            <person name="Zhang J."/>
            <person name="Peng Z."/>
            <person name="Li Y."/>
            <person name="Li N."/>
            <person name="Wang J."/>
            <person name="Chen M."/>
            <person name="He Y."/>
            <person name="Tan F."/>
            <person name="Song X."/>
            <person name="Zheng Q."/>
            <person name="Huang R."/>
            <person name="Yang H."/>
            <person name="Du X."/>
            <person name="Chen L."/>
            <person name="Yang M."/>
            <person name="Gaffney P.M."/>
            <person name="Wang S."/>
            <person name="Luo L."/>
            <person name="She Z."/>
            <person name="Ming Y."/>
            <person name="Huang W."/>
            <person name="Zhang S."/>
            <person name="Huang B."/>
            <person name="Zhang Y."/>
            <person name="Qu T."/>
            <person name="Ni P."/>
            <person name="Miao G."/>
            <person name="Wang J."/>
            <person name="Wang Q."/>
            <person name="Steinberg C.E."/>
            <person name="Wang H."/>
            <person name="Li N."/>
            <person name="Qian L."/>
            <person name="Zhang G."/>
            <person name="Li Y."/>
            <person name="Yang H."/>
            <person name="Liu X."/>
            <person name="Wang J."/>
            <person name="Yin Y."/>
            <person name="Wang J."/>
        </authorList>
    </citation>
    <scope>NUCLEOTIDE SEQUENCE [LARGE SCALE GENOMIC DNA]</scope>
    <source>
        <strain evidence="1">05x7-T-G4-1.051#20</strain>
    </source>
</reference>
<dbReference type="AlphaFoldDB" id="K1QES5"/>
<evidence type="ECO:0000313" key="1">
    <source>
        <dbReference type="EMBL" id="EKC35417.1"/>
    </source>
</evidence>
<dbReference type="SUPFAM" id="SSF101898">
    <property type="entry name" value="NHL repeat"/>
    <property type="match status" value="1"/>
</dbReference>
<accession>K1QES5</accession>